<dbReference type="OrthoDB" id="9809908at2"/>
<protein>
    <recommendedName>
        <fullName evidence="2">Signal transduction histidine kinase internal region domain-containing protein</fullName>
    </recommendedName>
</protein>
<dbReference type="Gene3D" id="3.30.565.10">
    <property type="entry name" value="Histidine kinase-like ATPase, C-terminal domain"/>
    <property type="match status" value="1"/>
</dbReference>
<dbReference type="AlphaFoldDB" id="A0A4R4E530"/>
<organism evidence="3 4">
    <name type="scientific">Flaviaesturariibacter aridisoli</name>
    <dbReference type="NCBI Taxonomy" id="2545761"/>
    <lineage>
        <taxon>Bacteria</taxon>
        <taxon>Pseudomonadati</taxon>
        <taxon>Bacteroidota</taxon>
        <taxon>Chitinophagia</taxon>
        <taxon>Chitinophagales</taxon>
        <taxon>Chitinophagaceae</taxon>
        <taxon>Flaviaestuariibacter</taxon>
    </lineage>
</organism>
<gene>
    <name evidence="3" type="ORF">E0486_00020</name>
</gene>
<dbReference type="PANTHER" id="PTHR34220">
    <property type="entry name" value="SENSOR HISTIDINE KINASE YPDA"/>
    <property type="match status" value="1"/>
</dbReference>
<keyword evidence="1" id="KW-0472">Membrane</keyword>
<sequence length="357" mass="41945">MKSEKRFQFWKVFWVVLALYLVMMILGLLAIYMSPQAKPINWSKKLTFPYILEHVYSLAFGVLYYYVTLNGFYQRYLQRKSFFSFLKYCVLIVLALIANFVLGYYISTERMERDKMGTGMLVFSYAFVTFFYLAISLVFAYFVYLRDERKQRKILEEQKMQLEYEKSQANFNFLKAQINPHFLHNTLNFLYAKALPLSEELSEGILTLSDIMRYALSQGNTRDGKALLKDEVEHVRNVIKINQLRYSNKLNVRFDVEGIMNGAEIIPFVLITIVENAFKHGDFKSEEHPITILLRVGRNGIFFSCSNRKKSGPKELSTGIGLENIRKRLELAYDDKFRFDVKEDAVTYTTELTIYQL</sequence>
<dbReference type="InterPro" id="IPR036890">
    <property type="entry name" value="HATPase_C_sf"/>
</dbReference>
<dbReference type="GO" id="GO:0000155">
    <property type="term" value="F:phosphorelay sensor kinase activity"/>
    <property type="evidence" value="ECO:0007669"/>
    <property type="project" value="InterPro"/>
</dbReference>
<dbReference type="SUPFAM" id="SSF55874">
    <property type="entry name" value="ATPase domain of HSP90 chaperone/DNA topoisomerase II/histidine kinase"/>
    <property type="match status" value="1"/>
</dbReference>
<evidence type="ECO:0000313" key="3">
    <source>
        <dbReference type="EMBL" id="TCZ74724.1"/>
    </source>
</evidence>
<dbReference type="RefSeq" id="WP_131850080.1">
    <property type="nucleotide sequence ID" value="NZ_SKFH01000001.1"/>
</dbReference>
<evidence type="ECO:0000256" key="1">
    <source>
        <dbReference type="SAM" id="Phobius"/>
    </source>
</evidence>
<dbReference type="PANTHER" id="PTHR34220:SF7">
    <property type="entry name" value="SENSOR HISTIDINE KINASE YPDA"/>
    <property type="match status" value="1"/>
</dbReference>
<dbReference type="GO" id="GO:0016020">
    <property type="term" value="C:membrane"/>
    <property type="evidence" value="ECO:0007669"/>
    <property type="project" value="InterPro"/>
</dbReference>
<keyword evidence="1" id="KW-0812">Transmembrane</keyword>
<evidence type="ECO:0000313" key="4">
    <source>
        <dbReference type="Proteomes" id="UP000295164"/>
    </source>
</evidence>
<accession>A0A4R4E530</accession>
<feature type="domain" description="Signal transduction histidine kinase internal region" evidence="2">
    <location>
        <begin position="170"/>
        <end position="250"/>
    </location>
</feature>
<proteinExistence type="predicted"/>
<dbReference type="EMBL" id="SKFH01000001">
    <property type="protein sequence ID" value="TCZ74724.1"/>
    <property type="molecule type" value="Genomic_DNA"/>
</dbReference>
<dbReference type="InterPro" id="IPR010559">
    <property type="entry name" value="Sig_transdc_His_kin_internal"/>
</dbReference>
<keyword evidence="4" id="KW-1185">Reference proteome</keyword>
<feature type="transmembrane region" description="Helical" evidence="1">
    <location>
        <begin position="54"/>
        <end position="73"/>
    </location>
</feature>
<feature type="transmembrane region" description="Helical" evidence="1">
    <location>
        <begin position="118"/>
        <end position="144"/>
    </location>
</feature>
<dbReference type="InterPro" id="IPR050640">
    <property type="entry name" value="Bact_2-comp_sensor_kinase"/>
</dbReference>
<evidence type="ECO:0000259" key="2">
    <source>
        <dbReference type="Pfam" id="PF06580"/>
    </source>
</evidence>
<dbReference type="Proteomes" id="UP000295164">
    <property type="component" value="Unassembled WGS sequence"/>
</dbReference>
<dbReference type="Pfam" id="PF06580">
    <property type="entry name" value="His_kinase"/>
    <property type="match status" value="1"/>
</dbReference>
<name>A0A4R4E530_9BACT</name>
<comment type="caution">
    <text evidence="3">The sequence shown here is derived from an EMBL/GenBank/DDBJ whole genome shotgun (WGS) entry which is preliminary data.</text>
</comment>
<keyword evidence="1" id="KW-1133">Transmembrane helix</keyword>
<feature type="transmembrane region" description="Helical" evidence="1">
    <location>
        <begin position="85"/>
        <end position="106"/>
    </location>
</feature>
<reference evidence="3 4" key="1">
    <citation type="submission" date="2019-03" db="EMBL/GenBank/DDBJ databases">
        <authorList>
            <person name="Kim M.K.M."/>
        </authorList>
    </citation>
    <scope>NUCLEOTIDE SEQUENCE [LARGE SCALE GENOMIC DNA]</scope>
    <source>
        <strain evidence="3 4">17J68-15</strain>
    </source>
</reference>
<feature type="transmembrane region" description="Helical" evidence="1">
    <location>
        <begin position="12"/>
        <end position="34"/>
    </location>
</feature>